<gene>
    <name evidence="2" type="ORF">BGC33_07195</name>
</gene>
<keyword evidence="1" id="KW-0812">Transmembrane</keyword>
<feature type="transmembrane region" description="Helical" evidence="1">
    <location>
        <begin position="79"/>
        <end position="97"/>
    </location>
</feature>
<evidence type="ECO:0000256" key="1">
    <source>
        <dbReference type="SAM" id="Phobius"/>
    </source>
</evidence>
<evidence type="ECO:0000313" key="2">
    <source>
        <dbReference type="EMBL" id="OIR25600.1"/>
    </source>
</evidence>
<keyword evidence="1" id="KW-1133">Transmembrane helix</keyword>
<accession>A0A1J5TXR9</accession>
<feature type="transmembrane region" description="Helical" evidence="1">
    <location>
        <begin position="103"/>
        <end position="126"/>
    </location>
</feature>
<feature type="transmembrane region" description="Helical" evidence="1">
    <location>
        <begin position="37"/>
        <end position="58"/>
    </location>
</feature>
<proteinExistence type="predicted"/>
<dbReference type="EMBL" id="MIQH01000169">
    <property type="protein sequence ID" value="OIR25600.1"/>
    <property type="molecule type" value="Genomic_DNA"/>
</dbReference>
<sequence length="179" mass="20940">MKFALSMASFSWVIFLYLIHNEINVIHIEYLSDYIGIVNIFIFILICIVSGYLSLIFINKNALKSTKDELKISKIYPVYTDYMPIYLAICVIAFELNKITANNFVTILIITSFVFMVFHISNVFYLNPVWYVCGKRILKVENEKGNYIVIASKSDDYKAMVNIKKLKKIDEYVFYKTKE</sequence>
<dbReference type="RefSeq" id="WP_071563346.1">
    <property type="nucleotide sequence ID" value="NZ_MIQH01000169.1"/>
</dbReference>
<evidence type="ECO:0000313" key="3">
    <source>
        <dbReference type="Proteomes" id="UP000182798"/>
    </source>
</evidence>
<protein>
    <submittedName>
        <fullName evidence="2">Uncharacterized protein</fullName>
    </submittedName>
</protein>
<keyword evidence="1" id="KW-0472">Membrane</keyword>
<comment type="caution">
    <text evidence="2">The sequence shown here is derived from an EMBL/GenBank/DDBJ whole genome shotgun (WGS) entry which is preliminary data.</text>
</comment>
<dbReference type="Proteomes" id="UP000182798">
    <property type="component" value="Unassembled WGS sequence"/>
</dbReference>
<organism evidence="2 3">
    <name type="scientific">Bathymodiolus thermophilus thioautotrophic gill symbiont</name>
    <dbReference type="NCBI Taxonomy" id="2360"/>
    <lineage>
        <taxon>Bacteria</taxon>
        <taxon>Pseudomonadati</taxon>
        <taxon>Pseudomonadota</taxon>
        <taxon>Gammaproteobacteria</taxon>
        <taxon>sulfur-oxidizing symbionts</taxon>
    </lineage>
</organism>
<name>A0A1J5TXR9_9GAMM</name>
<dbReference type="OrthoDB" id="9999146at2"/>
<reference evidence="3" key="1">
    <citation type="submission" date="2016-09" db="EMBL/GenBank/DDBJ databases">
        <title>Genome Sequence of Bathymodiolus thermophilus sulfur-oxidizing gill endosymbiont.</title>
        <authorList>
            <person name="Ponnudurai R."/>
            <person name="Kleiner M."/>
            <person name="Sayavedra L."/>
            <person name="Thuermer A."/>
            <person name="Felbeck H."/>
            <person name="Schlueter R."/>
            <person name="Schweder T."/>
            <person name="Markert S."/>
        </authorList>
    </citation>
    <scope>NUCLEOTIDE SEQUENCE [LARGE SCALE GENOMIC DNA]</scope>
    <source>
        <strain evidence="3">BAT/CrabSpa'14</strain>
    </source>
</reference>
<dbReference type="AlphaFoldDB" id="A0A1J5TXR9"/>